<name>A0A1X2HUP6_SYNRA</name>
<evidence type="ECO:0000313" key="2">
    <source>
        <dbReference type="EMBL" id="ORZ02818.1"/>
    </source>
</evidence>
<sequence>MRDQALQEANTLRQKVGELRFENNFLKGQLLTFKLACVANRVDVPKFYDANTTDAFGSETLSYSRTHGIPQALDFFLDSQQRIISFGDDLDEKPLTRSDHVTQESREQQQRQAGEPVQQKQEPSAHLDVASVAPQLATHLQSSFFQQLLSTDLVSNNLPSSAIKDDAMDVDLSAYLNDLAPEEDGDHVSDKNEDEKQSASCPSFSSNSSTTSSSHDSSSLRSESSQDAHLATSAIQSWLSSATDGSSEEPTTPTQSFHPMTSRDAVEHLRALKNMSKDSMSLYTPTELQRAIPHDPRIGLVPGAAMRDLMILFQDFYDADALFGTLVESAIFMGGGEVGNPDCWLVPPHFLQKYWFLLPNHKPAQRVDNAVEIMVNFSQQMIQMLKRRKETMYAQSYAQGYPIACAPTSTWTM</sequence>
<feature type="region of interest" description="Disordered" evidence="1">
    <location>
        <begin position="89"/>
        <end position="127"/>
    </location>
</feature>
<reference evidence="2 3" key="1">
    <citation type="submission" date="2016-07" db="EMBL/GenBank/DDBJ databases">
        <title>Pervasive Adenine N6-methylation of Active Genes in Fungi.</title>
        <authorList>
            <consortium name="DOE Joint Genome Institute"/>
            <person name="Mondo S.J."/>
            <person name="Dannebaum R.O."/>
            <person name="Kuo R.C."/>
            <person name="Labutti K."/>
            <person name="Haridas S."/>
            <person name="Kuo A."/>
            <person name="Salamov A."/>
            <person name="Ahrendt S.R."/>
            <person name="Lipzen A."/>
            <person name="Sullivan W."/>
            <person name="Andreopoulos W.B."/>
            <person name="Clum A."/>
            <person name="Lindquist E."/>
            <person name="Daum C."/>
            <person name="Ramamoorthy G.K."/>
            <person name="Gryganskyi A."/>
            <person name="Culley D."/>
            <person name="Magnuson J.K."/>
            <person name="James T.Y."/>
            <person name="O'Malley M.A."/>
            <person name="Stajich J.E."/>
            <person name="Spatafora J.W."/>
            <person name="Visel A."/>
            <person name="Grigoriev I.V."/>
        </authorList>
    </citation>
    <scope>NUCLEOTIDE SEQUENCE [LARGE SCALE GENOMIC DNA]</scope>
    <source>
        <strain evidence="2 3">NRRL 2496</strain>
    </source>
</reference>
<proteinExistence type="predicted"/>
<dbReference type="OrthoDB" id="125347at2759"/>
<evidence type="ECO:0000256" key="1">
    <source>
        <dbReference type="SAM" id="MobiDB-lite"/>
    </source>
</evidence>
<feature type="compositionally biased region" description="Basic and acidic residues" evidence="1">
    <location>
        <begin position="92"/>
        <end position="109"/>
    </location>
</feature>
<keyword evidence="3" id="KW-1185">Reference proteome</keyword>
<protein>
    <recommendedName>
        <fullName evidence="4">BZIP domain-containing protein</fullName>
    </recommendedName>
</protein>
<organism evidence="2 3">
    <name type="scientific">Syncephalastrum racemosum</name>
    <name type="common">Filamentous fungus</name>
    <dbReference type="NCBI Taxonomy" id="13706"/>
    <lineage>
        <taxon>Eukaryota</taxon>
        <taxon>Fungi</taxon>
        <taxon>Fungi incertae sedis</taxon>
        <taxon>Mucoromycota</taxon>
        <taxon>Mucoromycotina</taxon>
        <taxon>Mucoromycetes</taxon>
        <taxon>Mucorales</taxon>
        <taxon>Syncephalastraceae</taxon>
        <taxon>Syncephalastrum</taxon>
    </lineage>
</organism>
<dbReference type="Proteomes" id="UP000242180">
    <property type="component" value="Unassembled WGS sequence"/>
</dbReference>
<feature type="compositionally biased region" description="Low complexity" evidence="1">
    <location>
        <begin position="198"/>
        <end position="225"/>
    </location>
</feature>
<evidence type="ECO:0000313" key="3">
    <source>
        <dbReference type="Proteomes" id="UP000242180"/>
    </source>
</evidence>
<feature type="compositionally biased region" description="Polar residues" evidence="1">
    <location>
        <begin position="239"/>
        <end position="259"/>
    </location>
</feature>
<comment type="caution">
    <text evidence="2">The sequence shown here is derived from an EMBL/GenBank/DDBJ whole genome shotgun (WGS) entry which is preliminary data.</text>
</comment>
<feature type="region of interest" description="Disordered" evidence="1">
    <location>
        <begin position="239"/>
        <end position="261"/>
    </location>
</feature>
<dbReference type="EMBL" id="MCGN01000001">
    <property type="protein sequence ID" value="ORZ02818.1"/>
    <property type="molecule type" value="Genomic_DNA"/>
</dbReference>
<gene>
    <name evidence="2" type="ORF">BCR43DRAFT_482222</name>
</gene>
<dbReference type="InParanoid" id="A0A1X2HUP6"/>
<accession>A0A1X2HUP6</accession>
<feature type="compositionally biased region" description="Basic and acidic residues" evidence="1">
    <location>
        <begin position="186"/>
        <end position="197"/>
    </location>
</feature>
<evidence type="ECO:0008006" key="4">
    <source>
        <dbReference type="Google" id="ProtNLM"/>
    </source>
</evidence>
<feature type="region of interest" description="Disordered" evidence="1">
    <location>
        <begin position="180"/>
        <end position="226"/>
    </location>
</feature>
<dbReference type="AlphaFoldDB" id="A0A1X2HUP6"/>